<reference evidence="1 2" key="1">
    <citation type="journal article" date="2012" name="Nat. Biotechnol.">
        <title>Draft genome sequence of pigeonpea (Cajanus cajan), an orphan legume crop of resource-poor farmers.</title>
        <authorList>
            <person name="Varshney R.K."/>
            <person name="Chen W."/>
            <person name="Li Y."/>
            <person name="Bharti A.K."/>
            <person name="Saxena R.K."/>
            <person name="Schlueter J.A."/>
            <person name="Donoghue M.T."/>
            <person name="Azam S."/>
            <person name="Fan G."/>
            <person name="Whaley A.M."/>
            <person name="Farmer A.D."/>
            <person name="Sheridan J."/>
            <person name="Iwata A."/>
            <person name="Tuteja R."/>
            <person name="Penmetsa R.V."/>
            <person name="Wu W."/>
            <person name="Upadhyaya H.D."/>
            <person name="Yang S.P."/>
            <person name="Shah T."/>
            <person name="Saxena K.B."/>
            <person name="Michael T."/>
            <person name="McCombie W.R."/>
            <person name="Yang B."/>
            <person name="Zhang G."/>
            <person name="Yang H."/>
            <person name="Wang J."/>
            <person name="Spillane C."/>
            <person name="Cook D.R."/>
            <person name="May G.D."/>
            <person name="Xu X."/>
            <person name="Jackson S.A."/>
        </authorList>
    </citation>
    <scope>NUCLEOTIDE SEQUENCE [LARGE SCALE GENOMIC DNA]</scope>
    <source>
        <strain evidence="2">cv. Asha</strain>
    </source>
</reference>
<dbReference type="Proteomes" id="UP000075243">
    <property type="component" value="Chromosome 2"/>
</dbReference>
<keyword evidence="2" id="KW-1185">Reference proteome</keyword>
<proteinExistence type="predicted"/>
<organism evidence="1 2">
    <name type="scientific">Cajanus cajan</name>
    <name type="common">Pigeon pea</name>
    <name type="synonym">Cajanus indicus</name>
    <dbReference type="NCBI Taxonomy" id="3821"/>
    <lineage>
        <taxon>Eukaryota</taxon>
        <taxon>Viridiplantae</taxon>
        <taxon>Streptophyta</taxon>
        <taxon>Embryophyta</taxon>
        <taxon>Tracheophyta</taxon>
        <taxon>Spermatophyta</taxon>
        <taxon>Magnoliopsida</taxon>
        <taxon>eudicotyledons</taxon>
        <taxon>Gunneridae</taxon>
        <taxon>Pentapetalae</taxon>
        <taxon>rosids</taxon>
        <taxon>fabids</taxon>
        <taxon>Fabales</taxon>
        <taxon>Fabaceae</taxon>
        <taxon>Papilionoideae</taxon>
        <taxon>50 kb inversion clade</taxon>
        <taxon>NPAAA clade</taxon>
        <taxon>indigoferoid/millettioid clade</taxon>
        <taxon>Phaseoleae</taxon>
        <taxon>Cajanus</taxon>
    </lineage>
</organism>
<accession>A0A151U3U6</accession>
<dbReference type="Gramene" id="C.cajan_06447.t">
    <property type="protein sequence ID" value="C.cajan_06447.t.cds1"/>
    <property type="gene ID" value="C.cajan_06447"/>
</dbReference>
<name>A0A151U3U6_CAJCA</name>
<protein>
    <submittedName>
        <fullName evidence="1">Uncharacterized protein</fullName>
    </submittedName>
</protein>
<gene>
    <name evidence="1" type="ORF">KK1_006632</name>
</gene>
<evidence type="ECO:0000313" key="1">
    <source>
        <dbReference type="EMBL" id="KYP73967.1"/>
    </source>
</evidence>
<sequence length="62" mass="7156">MCCLRDGDTITESLKSIERYVLDFYSSLYSSENVCLHNDLIEKVVPFMVMNAYNTMLTNVPK</sequence>
<dbReference type="AlphaFoldDB" id="A0A151U3U6"/>
<dbReference type="EMBL" id="CM003604">
    <property type="protein sequence ID" value="KYP73967.1"/>
    <property type="molecule type" value="Genomic_DNA"/>
</dbReference>
<evidence type="ECO:0000313" key="2">
    <source>
        <dbReference type="Proteomes" id="UP000075243"/>
    </source>
</evidence>